<reference evidence="3" key="1">
    <citation type="submission" date="2013-02" db="EMBL/GenBank/DDBJ databases">
        <authorList>
            <consortium name="The Broad Institute Genome Sequencing Platform"/>
            <person name="Cuomo C."/>
            <person name="Becnel J."/>
            <person name="Sanscrainte N."/>
            <person name="Walker B."/>
            <person name="Young S.K."/>
            <person name="Zeng Q."/>
            <person name="Gargeya S."/>
            <person name="Fitzgerald M."/>
            <person name="Haas B."/>
            <person name="Abouelleil A."/>
            <person name="Alvarado L."/>
            <person name="Arachchi H.M."/>
            <person name="Berlin A.M."/>
            <person name="Chapman S.B."/>
            <person name="Dewar J."/>
            <person name="Goldberg J."/>
            <person name="Griggs A."/>
            <person name="Gujja S."/>
            <person name="Hansen M."/>
            <person name="Howarth C."/>
            <person name="Imamovic A."/>
            <person name="Larimer J."/>
            <person name="McCowan C."/>
            <person name="Murphy C."/>
            <person name="Neiman D."/>
            <person name="Pearson M."/>
            <person name="Priest M."/>
            <person name="Roberts A."/>
            <person name="Saif S."/>
            <person name="Shea T."/>
            <person name="Sisk P."/>
            <person name="Sykes S."/>
            <person name="Wortman J."/>
            <person name="Nusbaum C."/>
            <person name="Birren B."/>
        </authorList>
    </citation>
    <scope>NUCLEOTIDE SEQUENCE [LARGE SCALE GENOMIC DNA]</scope>
    <source>
        <strain evidence="3">PRA339</strain>
    </source>
</reference>
<evidence type="ECO:0000313" key="3">
    <source>
        <dbReference type="Proteomes" id="UP000030655"/>
    </source>
</evidence>
<dbReference type="Proteomes" id="UP000030655">
    <property type="component" value="Unassembled WGS sequence"/>
</dbReference>
<name>A0A059EW32_9MICR</name>
<keyword evidence="3" id="KW-1185">Reference proteome</keyword>
<protein>
    <submittedName>
        <fullName evidence="2">Uncharacterized protein</fullName>
    </submittedName>
</protein>
<feature type="transmembrane region" description="Helical" evidence="1">
    <location>
        <begin position="63"/>
        <end position="81"/>
    </location>
</feature>
<evidence type="ECO:0000256" key="1">
    <source>
        <dbReference type="SAM" id="Phobius"/>
    </source>
</evidence>
<keyword evidence="1" id="KW-0472">Membrane</keyword>
<accession>A0A059EW32</accession>
<dbReference type="AlphaFoldDB" id="A0A059EW32"/>
<dbReference type="HOGENOM" id="CLU_1749162_0_0_1"/>
<evidence type="ECO:0000313" key="2">
    <source>
        <dbReference type="EMBL" id="KCZ79105.1"/>
    </source>
</evidence>
<sequence>MLFMEFDQKIVTNGFMNAYRISNFSERNIFIFKSKNSAMLSGSQLIHNRCIVCLFIFLPGGTFGATMVIVYNIFFSVRYYITTFNKYKKSLSIFSEQQILIKKKLNLFIKEKIIYIKTIKQNKSTLSKFFCRTFFKHTISRKFTPMNKE</sequence>
<keyword evidence="1" id="KW-1133">Transmembrane helix</keyword>
<gene>
    <name evidence="2" type="ORF">H312_03511</name>
</gene>
<keyword evidence="1" id="KW-0812">Transmembrane</keyword>
<proteinExistence type="predicted"/>
<dbReference type="EMBL" id="KK365369">
    <property type="protein sequence ID" value="KCZ79105.1"/>
    <property type="molecule type" value="Genomic_DNA"/>
</dbReference>
<reference evidence="2 3" key="2">
    <citation type="submission" date="2014-03" db="EMBL/GenBank/DDBJ databases">
        <title>The Genome Sequence of Anncaliia algerae insect isolate PRA339.</title>
        <authorList>
            <consortium name="The Broad Institute Genome Sequencing Platform"/>
            <consortium name="The Broad Institute Genome Sequencing Center for Infectious Disease"/>
            <person name="Cuomo C."/>
            <person name="Becnel J."/>
            <person name="Sanscrainte N."/>
            <person name="Walker B."/>
            <person name="Young S.K."/>
            <person name="Zeng Q."/>
            <person name="Gargeya S."/>
            <person name="Fitzgerald M."/>
            <person name="Haas B."/>
            <person name="Abouelleil A."/>
            <person name="Alvarado L."/>
            <person name="Arachchi H.M."/>
            <person name="Berlin A.M."/>
            <person name="Chapman S.B."/>
            <person name="Dewar J."/>
            <person name="Goldberg J."/>
            <person name="Griggs A."/>
            <person name="Gujja S."/>
            <person name="Hansen M."/>
            <person name="Howarth C."/>
            <person name="Imamovic A."/>
            <person name="Larimer J."/>
            <person name="McCowan C."/>
            <person name="Murphy C."/>
            <person name="Neiman D."/>
            <person name="Pearson M."/>
            <person name="Priest M."/>
            <person name="Roberts A."/>
            <person name="Saif S."/>
            <person name="Shea T."/>
            <person name="Sisk P."/>
            <person name="Sykes S."/>
            <person name="Wortman J."/>
            <person name="Nusbaum C."/>
            <person name="Birren B."/>
        </authorList>
    </citation>
    <scope>NUCLEOTIDE SEQUENCE [LARGE SCALE GENOMIC DNA]</scope>
    <source>
        <strain evidence="2 3">PRA339</strain>
    </source>
</reference>
<dbReference type="VEuPathDB" id="MicrosporidiaDB:H312_03511"/>
<organism evidence="2 3">
    <name type="scientific">Anncaliia algerae PRA339</name>
    <dbReference type="NCBI Taxonomy" id="1288291"/>
    <lineage>
        <taxon>Eukaryota</taxon>
        <taxon>Fungi</taxon>
        <taxon>Fungi incertae sedis</taxon>
        <taxon>Microsporidia</taxon>
        <taxon>Tubulinosematoidea</taxon>
        <taxon>Tubulinosematidae</taxon>
        <taxon>Anncaliia</taxon>
    </lineage>
</organism>